<reference evidence="3 4" key="1">
    <citation type="submission" date="2019-08" db="EMBL/GenBank/DDBJ databases">
        <title>Actinomadura sp. nov. CYP1-5 isolated from mountain soil.</title>
        <authorList>
            <person name="Songsumanus A."/>
            <person name="Kuncharoen N."/>
            <person name="Kudo T."/>
            <person name="Yuki M."/>
            <person name="Igarashi Y."/>
            <person name="Tanasupawat S."/>
        </authorList>
    </citation>
    <scope>NUCLEOTIDE SEQUENCE [LARGE SCALE GENOMIC DNA]</scope>
    <source>
        <strain evidence="3 4">GKU157</strain>
    </source>
</reference>
<evidence type="ECO:0000313" key="4">
    <source>
        <dbReference type="Proteomes" id="UP000322634"/>
    </source>
</evidence>
<keyword evidence="4" id="KW-1185">Reference proteome</keyword>
<dbReference type="OrthoDB" id="3395286at2"/>
<evidence type="ECO:0000256" key="1">
    <source>
        <dbReference type="SAM" id="MobiDB-lite"/>
    </source>
</evidence>
<name>A0A5D0ULX6_9ACTN</name>
<evidence type="ECO:0000259" key="2">
    <source>
        <dbReference type="Pfam" id="PF09350"/>
    </source>
</evidence>
<dbReference type="Pfam" id="PF09350">
    <property type="entry name" value="DJC28_CD"/>
    <property type="match status" value="1"/>
</dbReference>
<dbReference type="EMBL" id="VSFF01000001">
    <property type="protein sequence ID" value="TYC18632.1"/>
    <property type="molecule type" value="Genomic_DNA"/>
</dbReference>
<feature type="compositionally biased region" description="Basic residues" evidence="1">
    <location>
        <begin position="76"/>
        <end position="88"/>
    </location>
</feature>
<dbReference type="Proteomes" id="UP000322634">
    <property type="component" value="Unassembled WGS sequence"/>
</dbReference>
<accession>A0A5D0ULX6</accession>
<gene>
    <name evidence="3" type="ORF">FXF65_02445</name>
</gene>
<dbReference type="InterPro" id="IPR018961">
    <property type="entry name" value="DnaJ_homolog_subfam-C_membr-28"/>
</dbReference>
<proteinExistence type="predicted"/>
<dbReference type="AlphaFoldDB" id="A0A5D0ULX6"/>
<sequence length="88" mass="10211">MTERKPPGLSFESWIDRQVREAEERGEFADLPGSGKPLPDAHQPLDENWWIKQKLAAEGLTAMVHPTPPPSEGRSSRWRLRLRRRGRR</sequence>
<comment type="caution">
    <text evidence="3">The sequence shown here is derived from an EMBL/GenBank/DDBJ whole genome shotgun (WGS) entry which is preliminary data.</text>
</comment>
<evidence type="ECO:0000313" key="3">
    <source>
        <dbReference type="EMBL" id="TYC18632.1"/>
    </source>
</evidence>
<feature type="region of interest" description="Disordered" evidence="1">
    <location>
        <begin position="22"/>
        <end position="43"/>
    </location>
</feature>
<protein>
    <submittedName>
        <fullName evidence="3">DUF1992 domain-containing protein</fullName>
    </submittedName>
</protein>
<organism evidence="3 4">
    <name type="scientific">Actinomadura syzygii</name>
    <dbReference type="NCBI Taxonomy" id="1427538"/>
    <lineage>
        <taxon>Bacteria</taxon>
        <taxon>Bacillati</taxon>
        <taxon>Actinomycetota</taxon>
        <taxon>Actinomycetes</taxon>
        <taxon>Streptosporangiales</taxon>
        <taxon>Thermomonosporaceae</taxon>
        <taxon>Actinomadura</taxon>
    </lineage>
</organism>
<feature type="domain" description="DnaJ homologue subfamily C member 28 conserved" evidence="2">
    <location>
        <begin position="14"/>
        <end position="62"/>
    </location>
</feature>
<dbReference type="RefSeq" id="WP_148348006.1">
    <property type="nucleotide sequence ID" value="NZ_JBHSBF010000019.1"/>
</dbReference>
<feature type="region of interest" description="Disordered" evidence="1">
    <location>
        <begin position="63"/>
        <end position="88"/>
    </location>
</feature>